<dbReference type="InterPro" id="IPR013806">
    <property type="entry name" value="Kringle-like"/>
</dbReference>
<name>A0AAV2QY57_MEGNR</name>
<keyword evidence="2" id="KW-1015">Disulfide bond</keyword>
<dbReference type="Pfam" id="PF00040">
    <property type="entry name" value="fn2"/>
    <property type="match status" value="1"/>
</dbReference>
<dbReference type="InterPro" id="IPR036943">
    <property type="entry name" value="FN_type2_sf"/>
</dbReference>
<dbReference type="InterPro" id="IPR000562">
    <property type="entry name" value="FN_type2_dom"/>
</dbReference>
<keyword evidence="6" id="KW-1185">Reference proteome</keyword>
<evidence type="ECO:0000313" key="6">
    <source>
        <dbReference type="Proteomes" id="UP001497623"/>
    </source>
</evidence>
<evidence type="ECO:0000259" key="4">
    <source>
        <dbReference type="PROSITE" id="PS51092"/>
    </source>
</evidence>
<feature type="non-terminal residue" evidence="5">
    <location>
        <position position="116"/>
    </location>
</feature>
<comment type="caution">
    <text evidence="5">The sequence shown here is derived from an EMBL/GenBank/DDBJ whole genome shotgun (WGS) entry which is preliminary data.</text>
</comment>
<feature type="domain" description="Fibronectin type-II" evidence="4">
    <location>
        <begin position="13"/>
        <end position="62"/>
    </location>
</feature>
<feature type="non-terminal residue" evidence="5">
    <location>
        <position position="1"/>
    </location>
</feature>
<evidence type="ECO:0000313" key="5">
    <source>
        <dbReference type="EMBL" id="CAL4100679.1"/>
    </source>
</evidence>
<accession>A0AAV2QY57</accession>
<dbReference type="Gene3D" id="2.10.10.10">
    <property type="entry name" value="Fibronectin, type II, collagen-binding"/>
    <property type="match status" value="1"/>
</dbReference>
<evidence type="ECO:0000256" key="3">
    <source>
        <dbReference type="PROSITE-ProRule" id="PRU00479"/>
    </source>
</evidence>
<dbReference type="EMBL" id="CAXKWB010011275">
    <property type="protein sequence ID" value="CAL4100679.1"/>
    <property type="molecule type" value="Genomic_DNA"/>
</dbReference>
<comment type="caution">
    <text evidence="3">Lacks conserved residue(s) required for the propagation of feature annotation.</text>
</comment>
<keyword evidence="1" id="KW-0677">Repeat</keyword>
<dbReference type="SMART" id="SM00059">
    <property type="entry name" value="FN2"/>
    <property type="match status" value="1"/>
</dbReference>
<evidence type="ECO:0000256" key="1">
    <source>
        <dbReference type="ARBA" id="ARBA00022737"/>
    </source>
</evidence>
<protein>
    <recommendedName>
        <fullName evidence="4">Fibronectin type-II domain-containing protein</fullName>
    </recommendedName>
</protein>
<reference evidence="5 6" key="1">
    <citation type="submission" date="2024-05" db="EMBL/GenBank/DDBJ databases">
        <authorList>
            <person name="Wallberg A."/>
        </authorList>
    </citation>
    <scope>NUCLEOTIDE SEQUENCE [LARGE SCALE GENOMIC DNA]</scope>
</reference>
<proteinExistence type="predicted"/>
<dbReference type="AlphaFoldDB" id="A0AAV2QY57"/>
<dbReference type="Proteomes" id="UP001497623">
    <property type="component" value="Unassembled WGS sequence"/>
</dbReference>
<dbReference type="PROSITE" id="PS51092">
    <property type="entry name" value="FN2_2"/>
    <property type="match status" value="1"/>
</dbReference>
<dbReference type="SUPFAM" id="SSF57440">
    <property type="entry name" value="Kringle-like"/>
    <property type="match status" value="1"/>
</dbReference>
<gene>
    <name evidence="5" type="ORF">MNOR_LOCUS16858</name>
</gene>
<evidence type="ECO:0000256" key="2">
    <source>
        <dbReference type="ARBA" id="ARBA00023157"/>
    </source>
</evidence>
<organism evidence="5 6">
    <name type="scientific">Meganyctiphanes norvegica</name>
    <name type="common">Northern krill</name>
    <name type="synonym">Thysanopoda norvegica</name>
    <dbReference type="NCBI Taxonomy" id="48144"/>
    <lineage>
        <taxon>Eukaryota</taxon>
        <taxon>Metazoa</taxon>
        <taxon>Ecdysozoa</taxon>
        <taxon>Arthropoda</taxon>
        <taxon>Crustacea</taxon>
        <taxon>Multicrustacea</taxon>
        <taxon>Malacostraca</taxon>
        <taxon>Eumalacostraca</taxon>
        <taxon>Eucarida</taxon>
        <taxon>Euphausiacea</taxon>
        <taxon>Euphausiidae</taxon>
        <taxon>Meganyctiphanes</taxon>
    </lineage>
</organism>
<sequence length="116" mass="12982">REMCNYCRCPIPIHENECAFPFQYGDEIYNSCTTVDDNKPWCSTRTDSQNKHVAKYWKYCKATHLPAPPTPSLTTVAASSSNGTSVPMDLHRVRTGGEITTDNLPLKSCPSKIPFP</sequence>